<dbReference type="KEGG" id="spai:FPZ24_16425"/>
<dbReference type="SUPFAM" id="SSF55804">
    <property type="entry name" value="Phoshotransferase/anion transport protein"/>
    <property type="match status" value="1"/>
</dbReference>
<dbReference type="RefSeq" id="WP_146573822.1">
    <property type="nucleotide sequence ID" value="NZ_CP042306.1"/>
</dbReference>
<dbReference type="PROSITE" id="PS00372">
    <property type="entry name" value="PTS_EIIA_TYPE_2_HIS"/>
    <property type="match status" value="1"/>
</dbReference>
<dbReference type="AlphaFoldDB" id="A0A5B8LKY5"/>
<proteinExistence type="predicted"/>
<evidence type="ECO:0000313" key="2">
    <source>
        <dbReference type="EMBL" id="QDZ08861.1"/>
    </source>
</evidence>
<dbReference type="InterPro" id="IPR016152">
    <property type="entry name" value="PTrfase/Anion_transptr"/>
</dbReference>
<dbReference type="InterPro" id="IPR051541">
    <property type="entry name" value="PTS_SugarTrans_NitroReg"/>
</dbReference>
<dbReference type="OrthoDB" id="95460at2"/>
<dbReference type="InterPro" id="IPR002178">
    <property type="entry name" value="PTS_EIIA_type-2_dom"/>
</dbReference>
<dbReference type="Gene3D" id="3.40.930.10">
    <property type="entry name" value="Mannitol-specific EII, Chain A"/>
    <property type="match status" value="1"/>
</dbReference>
<feature type="domain" description="PTS EIIA type-2" evidence="1">
    <location>
        <begin position="6"/>
        <end position="149"/>
    </location>
</feature>
<dbReference type="Pfam" id="PF00359">
    <property type="entry name" value="PTS_EIIA_2"/>
    <property type="match status" value="1"/>
</dbReference>
<dbReference type="GO" id="GO:0030295">
    <property type="term" value="F:protein kinase activator activity"/>
    <property type="evidence" value="ECO:0007669"/>
    <property type="project" value="TreeGrafter"/>
</dbReference>
<evidence type="ECO:0000259" key="1">
    <source>
        <dbReference type="PROSITE" id="PS51094"/>
    </source>
</evidence>
<dbReference type="PROSITE" id="PS51094">
    <property type="entry name" value="PTS_EIIA_TYPE_2"/>
    <property type="match status" value="1"/>
</dbReference>
<keyword evidence="3" id="KW-1185">Reference proteome</keyword>
<accession>A0A5B8LKY5</accession>
<dbReference type="EMBL" id="CP042306">
    <property type="protein sequence ID" value="QDZ08861.1"/>
    <property type="molecule type" value="Genomic_DNA"/>
</dbReference>
<gene>
    <name evidence="2" type="ORF">FPZ24_16425</name>
</gene>
<dbReference type="PANTHER" id="PTHR47738:SF1">
    <property type="entry name" value="NITROGEN REGULATORY PROTEIN"/>
    <property type="match status" value="1"/>
</dbReference>
<dbReference type="CDD" id="cd00211">
    <property type="entry name" value="PTS_IIA_fru"/>
    <property type="match status" value="1"/>
</dbReference>
<protein>
    <submittedName>
        <fullName evidence="2">PTS lactose transporter subunit IIC</fullName>
    </submittedName>
</protein>
<dbReference type="Proteomes" id="UP000315673">
    <property type="component" value="Chromosome"/>
</dbReference>
<evidence type="ECO:0000313" key="3">
    <source>
        <dbReference type="Proteomes" id="UP000315673"/>
    </source>
</evidence>
<name>A0A5B8LKY5_9SPHN</name>
<sequence>MNDLSDLIRPEAVAEGLAVVSKKALFQQLGQLAAAAYGIDAKAATDGLAEREKLGSTGFGGGVAIPHARLAGIDAMCGVVATLAKPIDVGAVDELPVDLVVALFSPLDAGADHLKALARVSRALRDTQFVAKLRGAGSADAMYVLLARDEARDAA</sequence>
<reference evidence="2 3" key="1">
    <citation type="submission" date="2019-07" db="EMBL/GenBank/DDBJ databases">
        <title>Full genome sequence of Sphingomonas sp. 4R-6-7(HKS19).</title>
        <authorList>
            <person name="Im W.-T."/>
        </authorList>
    </citation>
    <scope>NUCLEOTIDE SEQUENCE [LARGE SCALE GENOMIC DNA]</scope>
    <source>
        <strain evidence="2 3">HKS19</strain>
    </source>
</reference>
<dbReference type="PANTHER" id="PTHR47738">
    <property type="entry name" value="PTS SYSTEM FRUCTOSE-LIKE EIIA COMPONENT-RELATED"/>
    <property type="match status" value="1"/>
</dbReference>
<organism evidence="2 3">
    <name type="scientific">Sphingomonas panacisoli</name>
    <dbReference type="NCBI Taxonomy" id="1813879"/>
    <lineage>
        <taxon>Bacteria</taxon>
        <taxon>Pseudomonadati</taxon>
        <taxon>Pseudomonadota</taxon>
        <taxon>Alphaproteobacteria</taxon>
        <taxon>Sphingomonadales</taxon>
        <taxon>Sphingomonadaceae</taxon>
        <taxon>Sphingomonas</taxon>
    </lineage>
</organism>